<keyword evidence="2" id="KW-1133">Transmembrane helix</keyword>
<feature type="transmembrane region" description="Helical" evidence="2">
    <location>
        <begin position="124"/>
        <end position="143"/>
    </location>
</feature>
<dbReference type="EC" id="3.1.3.27" evidence="1"/>
<dbReference type="GO" id="GO:0046872">
    <property type="term" value="F:metal ion binding"/>
    <property type="evidence" value="ECO:0007669"/>
    <property type="project" value="UniProtKB-KW"/>
</dbReference>
<comment type="pathway">
    <text evidence="1">Phospholipid metabolism; phosphatidylglycerol biosynthesis; phosphatidylglycerol from CDP-diacylglycerol: step 2/2.</text>
</comment>
<keyword evidence="1" id="KW-1003">Cell membrane</keyword>
<gene>
    <name evidence="4" type="ORF">BKE38_23845</name>
</gene>
<keyword evidence="1" id="KW-0595">Phospholipid degradation</keyword>
<organism evidence="4 5">
    <name type="scientific">Teichococcus deserti</name>
    <dbReference type="NCBI Taxonomy" id="1817963"/>
    <lineage>
        <taxon>Bacteria</taxon>
        <taxon>Pseudomonadati</taxon>
        <taxon>Pseudomonadota</taxon>
        <taxon>Alphaproteobacteria</taxon>
        <taxon>Acetobacterales</taxon>
        <taxon>Roseomonadaceae</taxon>
        <taxon>Roseomonas</taxon>
    </lineage>
</organism>
<dbReference type="InterPro" id="IPR026037">
    <property type="entry name" value="PgpA"/>
</dbReference>
<name>A0A1V2GW18_9PROT</name>
<keyword evidence="1" id="KW-0442">Lipid degradation</keyword>
<comment type="function">
    <text evidence="1">Lipid phosphatase which dephosphorylates phosphatidylglycerophosphate (PGP) to phosphatidylglycerol (PG).</text>
</comment>
<keyword evidence="1 2" id="KW-0812">Transmembrane</keyword>
<accession>A0A1V2GW18</accession>
<dbReference type="InterPro" id="IPR036681">
    <property type="entry name" value="PgpA-like_sf"/>
</dbReference>
<evidence type="ECO:0000256" key="1">
    <source>
        <dbReference type="PIRNR" id="PIRNR006162"/>
    </source>
</evidence>
<keyword evidence="1 2" id="KW-0472">Membrane</keyword>
<dbReference type="SUPFAM" id="SSF101307">
    <property type="entry name" value="YutG-like"/>
    <property type="match status" value="1"/>
</dbReference>
<dbReference type="GO" id="GO:0006655">
    <property type="term" value="P:phosphatidylglycerol biosynthetic process"/>
    <property type="evidence" value="ECO:0007669"/>
    <property type="project" value="UniProtKB-UniPathway"/>
</dbReference>
<keyword evidence="5" id="KW-1185">Reference proteome</keyword>
<dbReference type="Pfam" id="PF04608">
    <property type="entry name" value="PgpA"/>
    <property type="match status" value="1"/>
</dbReference>
<dbReference type="AlphaFoldDB" id="A0A1V2GW18"/>
<dbReference type="GO" id="GO:0005886">
    <property type="term" value="C:plasma membrane"/>
    <property type="evidence" value="ECO:0007669"/>
    <property type="project" value="UniProtKB-SubCell"/>
</dbReference>
<keyword evidence="1" id="KW-0443">Lipid metabolism</keyword>
<dbReference type="GO" id="GO:0008962">
    <property type="term" value="F:phosphatidylglycerophosphatase activity"/>
    <property type="evidence" value="ECO:0007669"/>
    <property type="project" value="UniProtKB-EC"/>
</dbReference>
<reference evidence="4 5" key="1">
    <citation type="submission" date="2016-10" db="EMBL/GenBank/DDBJ databases">
        <title>Draft Genome sequence of Roseomonas sp. strain M3.</title>
        <authorList>
            <person name="Subhash Y."/>
            <person name="Lee S."/>
        </authorList>
    </citation>
    <scope>NUCLEOTIDE SEQUENCE [LARGE SCALE GENOMIC DNA]</scope>
    <source>
        <strain evidence="4 5">M3</strain>
    </source>
</reference>
<evidence type="ECO:0000313" key="4">
    <source>
        <dbReference type="EMBL" id="ONG47339.1"/>
    </source>
</evidence>
<feature type="domain" description="YutG/PgpA" evidence="3">
    <location>
        <begin position="5"/>
        <end position="137"/>
    </location>
</feature>
<dbReference type="PANTHER" id="PTHR36305:SF1">
    <property type="entry name" value="PHOSPHATIDYLGLYCEROPHOSPHATASE A"/>
    <property type="match status" value="1"/>
</dbReference>
<dbReference type="UniPathway" id="UPA00084">
    <property type="reaction ID" value="UER00504"/>
</dbReference>
<comment type="catalytic activity">
    <reaction evidence="1">
        <text>a 1,2-diacyl-sn-glycero-3-phospho-(1'-sn-glycero-3'-phosphate) + H2O = a 1,2-diacyl-sn-glycero-3-phospho-(1'-sn-glycerol) + phosphate</text>
        <dbReference type="Rhea" id="RHEA:33751"/>
        <dbReference type="ChEBI" id="CHEBI:15377"/>
        <dbReference type="ChEBI" id="CHEBI:43474"/>
        <dbReference type="ChEBI" id="CHEBI:60110"/>
        <dbReference type="ChEBI" id="CHEBI:64716"/>
        <dbReference type="EC" id="3.1.3.27"/>
    </reaction>
</comment>
<keyword evidence="1" id="KW-0460">Magnesium</keyword>
<feature type="transmembrane region" description="Helical" evidence="2">
    <location>
        <begin position="74"/>
        <end position="96"/>
    </location>
</feature>
<dbReference type="Proteomes" id="UP000188879">
    <property type="component" value="Unassembled WGS sequence"/>
</dbReference>
<comment type="cofactor">
    <cofactor evidence="1">
        <name>Mg(2+)</name>
        <dbReference type="ChEBI" id="CHEBI:18420"/>
    </cofactor>
</comment>
<evidence type="ECO:0000313" key="5">
    <source>
        <dbReference type="Proteomes" id="UP000188879"/>
    </source>
</evidence>
<dbReference type="PANTHER" id="PTHR36305">
    <property type="entry name" value="PHOSPHATIDYLGLYCEROPHOSPHATASE A"/>
    <property type="match status" value="1"/>
</dbReference>
<proteinExistence type="predicted"/>
<keyword evidence="1" id="KW-0997">Cell inner membrane</keyword>
<dbReference type="InterPro" id="IPR007686">
    <property type="entry name" value="YutG/PgpA"/>
</dbReference>
<evidence type="ECO:0000256" key="2">
    <source>
        <dbReference type="SAM" id="Phobius"/>
    </source>
</evidence>
<keyword evidence="1" id="KW-1208">Phospholipid metabolism</keyword>
<comment type="subcellular location">
    <subcellularLocation>
        <location evidence="1">Cell inner membrane</location>
        <topology evidence="1">Multi-pass membrane protein</topology>
    </subcellularLocation>
</comment>
<keyword evidence="1" id="KW-0378">Hydrolase</keyword>
<protein>
    <recommendedName>
        <fullName evidence="1">Phosphatidylglycerophosphatase A</fullName>
        <ecNumber evidence="1">3.1.3.27</ecNumber>
    </recommendedName>
    <alternativeName>
        <fullName evidence="1">Phosphatidylglycerolphosphate phosphatase A</fullName>
    </alternativeName>
</protein>
<sequence length="144" mass="14693">MPRLLASLGGVGFLRPAPGTWGSALVLPVVLGGPWACLGLALLLSLLGWWALARLPAARSDPGWVVIDEGAGQSLALAALPLGAGAPGLILAFLLFRLFDIIKPGPVGWADRRKGPTGVMLDDLFAGGLAAAVILALRFGGLLP</sequence>
<dbReference type="GO" id="GO:0009395">
    <property type="term" value="P:phospholipid catabolic process"/>
    <property type="evidence" value="ECO:0007669"/>
    <property type="project" value="UniProtKB-KW"/>
</dbReference>
<keyword evidence="1" id="KW-0479">Metal-binding</keyword>
<dbReference type="CDD" id="cd06971">
    <property type="entry name" value="PgpA"/>
    <property type="match status" value="1"/>
</dbReference>
<dbReference type="EMBL" id="MLCO01000284">
    <property type="protein sequence ID" value="ONG47339.1"/>
    <property type="molecule type" value="Genomic_DNA"/>
</dbReference>
<comment type="caution">
    <text evidence="4">The sequence shown here is derived from an EMBL/GenBank/DDBJ whole genome shotgun (WGS) entry which is preliminary data.</text>
</comment>
<dbReference type="PIRSF" id="PIRSF006162">
    <property type="entry name" value="PgpA"/>
    <property type="match status" value="1"/>
</dbReference>
<evidence type="ECO:0000259" key="3">
    <source>
        <dbReference type="Pfam" id="PF04608"/>
    </source>
</evidence>
<feature type="transmembrane region" description="Helical" evidence="2">
    <location>
        <begin position="32"/>
        <end position="53"/>
    </location>
</feature>